<evidence type="ECO:0000259" key="1">
    <source>
        <dbReference type="Pfam" id="PF01261"/>
    </source>
</evidence>
<dbReference type="SUPFAM" id="SSF51658">
    <property type="entry name" value="Xylose isomerase-like"/>
    <property type="match status" value="1"/>
</dbReference>
<dbReference type="InterPro" id="IPR050312">
    <property type="entry name" value="IolE/XylAMocC-like"/>
</dbReference>
<protein>
    <submittedName>
        <fullName evidence="2">Sugar phosphate isomerase/epimerase</fullName>
    </submittedName>
</protein>
<dbReference type="AlphaFoldDB" id="A0A523YLE6"/>
<dbReference type="PANTHER" id="PTHR12110">
    <property type="entry name" value="HYDROXYPYRUVATE ISOMERASE"/>
    <property type="match status" value="1"/>
</dbReference>
<dbReference type="GO" id="GO:0016853">
    <property type="term" value="F:isomerase activity"/>
    <property type="evidence" value="ECO:0007669"/>
    <property type="project" value="UniProtKB-KW"/>
</dbReference>
<dbReference type="Pfam" id="PF01261">
    <property type="entry name" value="AP_endonuc_2"/>
    <property type="match status" value="1"/>
</dbReference>
<dbReference type="InterPro" id="IPR013022">
    <property type="entry name" value="Xyl_isomerase-like_TIM-brl"/>
</dbReference>
<dbReference type="Gene3D" id="3.20.20.150">
    <property type="entry name" value="Divalent-metal-dependent TIM barrel enzymes"/>
    <property type="match status" value="1"/>
</dbReference>
<organism evidence="2 3">
    <name type="scientific">Aerophobetes bacterium</name>
    <dbReference type="NCBI Taxonomy" id="2030807"/>
    <lineage>
        <taxon>Bacteria</taxon>
        <taxon>Candidatus Aerophobota</taxon>
    </lineage>
</organism>
<reference evidence="2 3" key="1">
    <citation type="submission" date="2019-03" db="EMBL/GenBank/DDBJ databases">
        <title>Metabolic potential of uncultured bacteria and archaea associated with petroleum seepage in deep-sea sediments.</title>
        <authorList>
            <person name="Dong X."/>
            <person name="Hubert C."/>
        </authorList>
    </citation>
    <scope>NUCLEOTIDE SEQUENCE [LARGE SCALE GENOMIC DNA]</scope>
    <source>
        <strain evidence="2">E29_bin28</strain>
    </source>
</reference>
<gene>
    <name evidence="2" type="ORF">E3J33_03845</name>
</gene>
<dbReference type="InterPro" id="IPR036237">
    <property type="entry name" value="Xyl_isomerase-like_sf"/>
</dbReference>
<dbReference type="Proteomes" id="UP000316925">
    <property type="component" value="Unassembled WGS sequence"/>
</dbReference>
<dbReference type="PANTHER" id="PTHR12110:SF21">
    <property type="entry name" value="XYLOSE ISOMERASE-LIKE TIM BARREL DOMAIN-CONTAINING PROTEIN"/>
    <property type="match status" value="1"/>
</dbReference>
<keyword evidence="2" id="KW-0413">Isomerase</keyword>
<accession>A0A523YLE6</accession>
<proteinExistence type="predicted"/>
<dbReference type="EMBL" id="SOIJ01000215">
    <property type="protein sequence ID" value="TET92403.1"/>
    <property type="molecule type" value="Genomic_DNA"/>
</dbReference>
<feature type="domain" description="Xylose isomerase-like TIM barrel" evidence="1">
    <location>
        <begin position="31"/>
        <end position="277"/>
    </location>
</feature>
<sequence>MIFPKISIGSWAYAIGPYADHPVELEEVARQLEALKFDGVELGGFKPHAHPDLYPNKKKRQGLMEMLKSKGLEVPAYAADLWSLPFAEGDPKVVKQYEEMFDRSLEFCVDCSIKAIRLDTVTHTPFPEWLDYQVAWDRVVNMFRSCADKAAKVDTLVVWEFEPGFIFNKPHEVMRLFNEVDRPNFKFLFDSCHAHMCSVVAAKQEPPLDKLPGGEMEFVRLLKGKIGHVHLIDSDNTLHDNETSTHVPFGKGLLNFEALLTALIEANYNSGWWSIDLCFWPNAWEITAHCKRYLDNLFIKLKWK</sequence>
<evidence type="ECO:0000313" key="2">
    <source>
        <dbReference type="EMBL" id="TET92403.1"/>
    </source>
</evidence>
<evidence type="ECO:0000313" key="3">
    <source>
        <dbReference type="Proteomes" id="UP000316925"/>
    </source>
</evidence>
<comment type="caution">
    <text evidence="2">The sequence shown here is derived from an EMBL/GenBank/DDBJ whole genome shotgun (WGS) entry which is preliminary data.</text>
</comment>
<name>A0A523YLE6_UNCAE</name>